<dbReference type="Proteomes" id="UP000642144">
    <property type="component" value="Unassembled WGS sequence"/>
</dbReference>
<name>A0ABW9VZK6_9BURK</name>
<dbReference type="RefSeq" id="WP_161054972.1">
    <property type="nucleotide sequence ID" value="NZ_WWCT01000007.1"/>
</dbReference>
<gene>
    <name evidence="1" type="ORF">GTP69_11165</name>
</gene>
<evidence type="ECO:0000313" key="1">
    <source>
        <dbReference type="EMBL" id="MYN26969.1"/>
    </source>
</evidence>
<protein>
    <submittedName>
        <fullName evidence="1">Uncharacterized protein</fullName>
    </submittedName>
</protein>
<evidence type="ECO:0000313" key="2">
    <source>
        <dbReference type="Proteomes" id="UP000642144"/>
    </source>
</evidence>
<keyword evidence="2" id="KW-1185">Reference proteome</keyword>
<comment type="caution">
    <text evidence="1">The sequence shown here is derived from an EMBL/GenBank/DDBJ whole genome shotgun (WGS) entry which is preliminary data.</text>
</comment>
<reference evidence="1 2" key="1">
    <citation type="submission" date="2019-12" db="EMBL/GenBank/DDBJ databases">
        <title>Novel species isolated from a subtropical stream in China.</title>
        <authorList>
            <person name="Lu H."/>
        </authorList>
    </citation>
    <scope>NUCLEOTIDE SEQUENCE [LARGE SCALE GENOMIC DNA]</scope>
    <source>
        <strain evidence="1 2">CY42W</strain>
    </source>
</reference>
<proteinExistence type="predicted"/>
<accession>A0ABW9VZK6</accession>
<dbReference type="EMBL" id="WWCT01000007">
    <property type="protein sequence ID" value="MYN26969.1"/>
    <property type="molecule type" value="Genomic_DNA"/>
</dbReference>
<organism evidence="1 2">
    <name type="scientific">Duganella levis</name>
    <dbReference type="NCBI Taxonomy" id="2692169"/>
    <lineage>
        <taxon>Bacteria</taxon>
        <taxon>Pseudomonadati</taxon>
        <taxon>Pseudomonadota</taxon>
        <taxon>Betaproteobacteria</taxon>
        <taxon>Burkholderiales</taxon>
        <taxon>Oxalobacteraceae</taxon>
        <taxon>Telluria group</taxon>
        <taxon>Duganella</taxon>
    </lineage>
</organism>
<sequence length="232" mass="25180">MQNIHSTPDTQHQVDTFLASLPLDGSVAAAELIRAIKTNELTPNLVPAVAGFLANAPATLLATLLIAPGASAADIENTISSAVALADKVHCERSSTLEVEIKRALIPSDFPAQPQAASISGAQPKIALVSYGGKYYEPGTSPPEVLARWELCEDLANQFVERCLLNEKGKYAHLSRQEILQQYLARLLRTGWGSDTDMMWVINRTAALLSWEPINVLSDETQRLHPNEVGKD</sequence>